<dbReference type="Proteomes" id="UP001568358">
    <property type="component" value="Unassembled WGS sequence"/>
</dbReference>
<evidence type="ECO:0000313" key="2">
    <source>
        <dbReference type="EMBL" id="MEZ6852957.1"/>
    </source>
</evidence>
<comment type="caution">
    <text evidence="2">The sequence shown here is derived from an EMBL/GenBank/DDBJ whole genome shotgun (WGS) entry which is preliminary data.</text>
</comment>
<protein>
    <recommendedName>
        <fullName evidence="1">C2H2-type domain-containing protein</fullName>
    </recommendedName>
</protein>
<gene>
    <name evidence="2" type="ORF">AB2Z07_05315</name>
</gene>
<dbReference type="RefSeq" id="WP_371150133.1">
    <property type="nucleotide sequence ID" value="NZ_JBFSOO010000003.1"/>
</dbReference>
<sequence>MLTTFSCSNCDAIVSFTAKDIKHHAVHSVTCPHCYAANRNDAINNLANTVGNRFRRKFTGDNENMHILIRNEPVEDVNHAMETSFVCSTCKEEVCFSPIKILSHVEHTITCPTCSTRNGNASVDALGISLCNNFIVINTDGKLLPKT</sequence>
<dbReference type="PROSITE" id="PS00028">
    <property type="entry name" value="ZINC_FINGER_C2H2_1"/>
    <property type="match status" value="1"/>
</dbReference>
<keyword evidence="3" id="KW-1185">Reference proteome</keyword>
<proteinExistence type="predicted"/>
<evidence type="ECO:0000313" key="3">
    <source>
        <dbReference type="Proteomes" id="UP001568358"/>
    </source>
</evidence>
<dbReference type="EMBL" id="JBFSOO010000003">
    <property type="protein sequence ID" value="MEZ6852957.1"/>
    <property type="molecule type" value="Genomic_DNA"/>
</dbReference>
<feature type="domain" description="C2H2-type" evidence="1">
    <location>
        <begin position="7"/>
        <end position="27"/>
    </location>
</feature>
<organism evidence="2 3">
    <name type="scientific">Halodesulfovibrio aestuarii</name>
    <dbReference type="NCBI Taxonomy" id="126333"/>
    <lineage>
        <taxon>Bacteria</taxon>
        <taxon>Pseudomonadati</taxon>
        <taxon>Thermodesulfobacteriota</taxon>
        <taxon>Desulfovibrionia</taxon>
        <taxon>Desulfovibrionales</taxon>
        <taxon>Desulfovibrionaceae</taxon>
        <taxon>Halodesulfovibrio</taxon>
    </lineage>
</organism>
<accession>A0ABV4JSE0</accession>
<dbReference type="InterPro" id="IPR013087">
    <property type="entry name" value="Znf_C2H2_type"/>
</dbReference>
<evidence type="ECO:0000259" key="1">
    <source>
        <dbReference type="PROSITE" id="PS00028"/>
    </source>
</evidence>
<name>A0ABV4JSE0_9BACT</name>
<reference evidence="2 3" key="1">
    <citation type="submission" date="2024-07" db="EMBL/GenBank/DDBJ databases">
        <title>Active virus-host system and metabolic interactions in a Lokiarchaeon culture.</title>
        <authorList>
            <person name="Ponce Toledo R.I."/>
            <person name="Rodrigues Oliveira T."/>
            <person name="Schleper C."/>
        </authorList>
    </citation>
    <scope>NUCLEOTIDE SEQUENCE [LARGE SCALE GENOMIC DNA]</scope>
    <source>
        <strain evidence="2 3">B35</strain>
    </source>
</reference>